<feature type="binding site" evidence="6">
    <location>
        <position position="229"/>
    </location>
    <ligand>
        <name>Zn(2+)</name>
        <dbReference type="ChEBI" id="CHEBI:29105"/>
    </ligand>
</feature>
<dbReference type="EMBL" id="CAMXCT030000302">
    <property type="protein sequence ID" value="CAL4764166.1"/>
    <property type="molecule type" value="Genomic_DNA"/>
</dbReference>
<dbReference type="Gene3D" id="3.30.1600.10">
    <property type="entry name" value="SIR2/SIRT2 'Small Domain"/>
    <property type="match status" value="1"/>
</dbReference>
<evidence type="ECO:0000313" key="10">
    <source>
        <dbReference type="EMBL" id="CAI3976854.1"/>
    </source>
</evidence>
<dbReference type="PROSITE" id="PS50305">
    <property type="entry name" value="SIRTUIN"/>
    <property type="match status" value="1"/>
</dbReference>
<dbReference type="Pfam" id="PF02146">
    <property type="entry name" value="SIR2"/>
    <property type="match status" value="1"/>
</dbReference>
<feature type="region of interest" description="Disordered" evidence="7">
    <location>
        <begin position="676"/>
        <end position="698"/>
    </location>
</feature>
<dbReference type="GO" id="GO:0005634">
    <property type="term" value="C:nucleus"/>
    <property type="evidence" value="ECO:0007669"/>
    <property type="project" value="TreeGrafter"/>
</dbReference>
<dbReference type="AlphaFoldDB" id="A0A9P1BP11"/>
<comment type="caution">
    <text evidence="10">The sequence shown here is derived from an EMBL/GenBank/DDBJ whole genome shotgun (WGS) entry which is preliminary data.</text>
</comment>
<protein>
    <submittedName>
        <fullName evidence="12">NAD-dependent protein deacetylase sirtuin-2 (NAD-dependent protein defatty-acylase sirtuin-2) (Regulatory protein SIR2 homolog 2) (SIR2-like protein 2)</fullName>
    </submittedName>
</protein>
<dbReference type="SUPFAM" id="SSF52467">
    <property type="entry name" value="DHS-like NAD/FAD-binding domain"/>
    <property type="match status" value="1"/>
</dbReference>
<dbReference type="EMBL" id="CAMXCT020000302">
    <property type="protein sequence ID" value="CAL1130229.1"/>
    <property type="molecule type" value="Genomic_DNA"/>
</dbReference>
<name>A0A9P1BP11_9DINO</name>
<dbReference type="GO" id="GO:0017136">
    <property type="term" value="F:histone deacetylase activity, NAD-dependent"/>
    <property type="evidence" value="ECO:0007669"/>
    <property type="project" value="TreeGrafter"/>
</dbReference>
<dbReference type="Gene3D" id="3.40.50.1220">
    <property type="entry name" value="TPP-binding domain"/>
    <property type="match status" value="1"/>
</dbReference>
<feature type="region of interest" description="Disordered" evidence="7">
    <location>
        <begin position="408"/>
        <end position="494"/>
    </location>
</feature>
<evidence type="ECO:0000256" key="8">
    <source>
        <dbReference type="SAM" id="SignalP"/>
    </source>
</evidence>
<dbReference type="InterPro" id="IPR026591">
    <property type="entry name" value="Sirtuin_cat_small_dom_sf"/>
</dbReference>
<sequence>MVGSTNQVFRRRLLVASCLMACATCLDHLTMCAKPVLEPLSLAGIAEFIKSGRCRSIFCLTGAGVSTGAGIPDFRSPGGMYDSLRPELLTATETQRRMMRADPVHVVTREMFFQNQFPYMEVRRPFILGVQSQQWKATISHWFMKFLEEEGLLKRVFTQNIDGLDYQTGIKRQLVTNVHGSIANVSCEGCGREVPFDVFCQKVKTQIKDIYNVDPTAPKESSEIRCPSCNKALVKPNTVLFGSSLPGAFFEELPALDEADLLIVAGTSLVVSPANSVVNYVPSTCCRLIVNKEPVGQDLGIRYGSWAVQDVWTGEKSCDEAFMELIQLLGWQEKVKRIQHLLPESNQVKVGQWLRIQQVRSTGPSGISLMAASGPGSEVLTVNAAHITKVPLWCLDVQVRRQQIEESGASYRAEDKAQLSPRPSISAPSGTAAAPSPAAQQRALARAARAQAPRESRSSGDTEMDEDEETPPVARETPRAARPEAPVAASLTAVTGRPKTQLSTIYVNTILPIRLADVHDAAARGERCMVLSNFTVARICDVSGADATSAQSLVATRCCCCGHTFAAPDQHVRAVKRQRKVWPCGHWLFRLQFRFKLALQQDEHLLWVFVADEFSGLLGETAEDVVGDSAARARAQKRLDALREELSAPPQILPPKVGMEELVELTCFCDPGASPAQGGGKYRNENESKDSGPNEKGENSRLLVQVLDFSSDVSVLDLAAVARSLKIAVEECRPIGCGPWEHAPGPWSSSGLWRYLGLGDLKKLPKVTLFCESEFQDTSDVLAFVKAAKALAADTVDGHVAFNKCLFDAAGTARLFSLDGNDNVCFGDQIARLAVKGRGQQRPLPAGEQKEGVGKLQKPYRQIIDELIRNTVLCRNDFDKKILLLLDALWERNKLQEACNHVKKVVEVLPRDKVTHWRGWEG</sequence>
<keyword evidence="13" id="KW-1185">Reference proteome</keyword>
<reference evidence="11" key="2">
    <citation type="submission" date="2024-04" db="EMBL/GenBank/DDBJ databases">
        <authorList>
            <person name="Chen Y."/>
            <person name="Shah S."/>
            <person name="Dougan E. K."/>
            <person name="Thang M."/>
            <person name="Chan C."/>
        </authorList>
    </citation>
    <scope>NUCLEOTIDE SEQUENCE [LARGE SCALE GENOMIC DNA]</scope>
</reference>
<accession>A0A9P1BP11</accession>
<evidence type="ECO:0000259" key="9">
    <source>
        <dbReference type="PROSITE" id="PS50305"/>
    </source>
</evidence>
<evidence type="ECO:0000256" key="1">
    <source>
        <dbReference type="ARBA" id="ARBA00001947"/>
    </source>
</evidence>
<keyword evidence="4 6" id="KW-0862">Zinc</keyword>
<keyword evidence="2" id="KW-0808">Transferase</keyword>
<dbReference type="InterPro" id="IPR026590">
    <property type="entry name" value="Ssirtuin_cat_dom"/>
</dbReference>
<dbReference type="GO" id="GO:0070403">
    <property type="term" value="F:NAD+ binding"/>
    <property type="evidence" value="ECO:0007669"/>
    <property type="project" value="InterPro"/>
</dbReference>
<dbReference type="PANTHER" id="PTHR11085:SF6">
    <property type="entry name" value="NAD-DEPENDENT PROTEIN DEACETYLASE SIRTUIN-2"/>
    <property type="match status" value="1"/>
</dbReference>
<feature type="binding site" evidence="6">
    <location>
        <position position="187"/>
    </location>
    <ligand>
        <name>Zn(2+)</name>
        <dbReference type="ChEBI" id="CHEBI:29105"/>
    </ligand>
</feature>
<feature type="chain" id="PRO_5043269665" evidence="8">
    <location>
        <begin position="26"/>
        <end position="922"/>
    </location>
</feature>
<dbReference type="PANTHER" id="PTHR11085">
    <property type="entry name" value="NAD-DEPENDENT PROTEIN DEACYLASE SIRTUIN-5, MITOCHONDRIAL-RELATED"/>
    <property type="match status" value="1"/>
</dbReference>
<evidence type="ECO:0000256" key="3">
    <source>
        <dbReference type="ARBA" id="ARBA00022723"/>
    </source>
</evidence>
<gene>
    <name evidence="10" type="ORF">C1SCF055_LOCUS5043</name>
</gene>
<evidence type="ECO:0000313" key="13">
    <source>
        <dbReference type="Proteomes" id="UP001152797"/>
    </source>
</evidence>
<dbReference type="InterPro" id="IPR050134">
    <property type="entry name" value="NAD-dep_sirtuin_deacylases"/>
</dbReference>
<evidence type="ECO:0000256" key="7">
    <source>
        <dbReference type="SAM" id="MobiDB-lite"/>
    </source>
</evidence>
<feature type="binding site" evidence="6">
    <location>
        <position position="190"/>
    </location>
    <ligand>
        <name>Zn(2+)</name>
        <dbReference type="ChEBI" id="CHEBI:29105"/>
    </ligand>
</feature>
<evidence type="ECO:0000256" key="5">
    <source>
        <dbReference type="ARBA" id="ARBA00023027"/>
    </source>
</evidence>
<comment type="cofactor">
    <cofactor evidence="1">
        <name>Zn(2+)</name>
        <dbReference type="ChEBI" id="CHEBI:29105"/>
    </cofactor>
</comment>
<keyword evidence="5" id="KW-0520">NAD</keyword>
<feature type="compositionally biased region" description="Low complexity" evidence="7">
    <location>
        <begin position="423"/>
        <end position="451"/>
    </location>
</feature>
<dbReference type="Proteomes" id="UP001152797">
    <property type="component" value="Unassembled WGS sequence"/>
</dbReference>
<keyword evidence="8" id="KW-0732">Signal</keyword>
<keyword evidence="3 6" id="KW-0479">Metal-binding</keyword>
<feature type="compositionally biased region" description="Basic and acidic residues" evidence="7">
    <location>
        <begin position="682"/>
        <end position="698"/>
    </location>
</feature>
<evidence type="ECO:0000313" key="12">
    <source>
        <dbReference type="EMBL" id="CAL4764166.1"/>
    </source>
</evidence>
<evidence type="ECO:0000256" key="2">
    <source>
        <dbReference type="ARBA" id="ARBA00022679"/>
    </source>
</evidence>
<evidence type="ECO:0000313" key="11">
    <source>
        <dbReference type="EMBL" id="CAL1130229.1"/>
    </source>
</evidence>
<reference evidence="10" key="1">
    <citation type="submission" date="2022-10" db="EMBL/GenBank/DDBJ databases">
        <authorList>
            <person name="Chen Y."/>
            <person name="Dougan E. K."/>
            <person name="Chan C."/>
            <person name="Rhodes N."/>
            <person name="Thang M."/>
        </authorList>
    </citation>
    <scope>NUCLEOTIDE SEQUENCE</scope>
</reference>
<dbReference type="InterPro" id="IPR029035">
    <property type="entry name" value="DHS-like_NAD/FAD-binding_dom"/>
</dbReference>
<dbReference type="EMBL" id="CAMXCT010000302">
    <property type="protein sequence ID" value="CAI3976854.1"/>
    <property type="molecule type" value="Genomic_DNA"/>
</dbReference>
<evidence type="ECO:0000256" key="6">
    <source>
        <dbReference type="PROSITE-ProRule" id="PRU00236"/>
    </source>
</evidence>
<feature type="active site" description="Proton acceptor" evidence="6">
    <location>
        <position position="179"/>
    </location>
</feature>
<organism evidence="10">
    <name type="scientific">Cladocopium goreaui</name>
    <dbReference type="NCBI Taxonomy" id="2562237"/>
    <lineage>
        <taxon>Eukaryota</taxon>
        <taxon>Sar</taxon>
        <taxon>Alveolata</taxon>
        <taxon>Dinophyceae</taxon>
        <taxon>Suessiales</taxon>
        <taxon>Symbiodiniaceae</taxon>
        <taxon>Cladocopium</taxon>
    </lineage>
</organism>
<proteinExistence type="predicted"/>
<dbReference type="GO" id="GO:0046872">
    <property type="term" value="F:metal ion binding"/>
    <property type="evidence" value="ECO:0007669"/>
    <property type="project" value="UniProtKB-KW"/>
</dbReference>
<feature type="signal peptide" evidence="8">
    <location>
        <begin position="1"/>
        <end position="25"/>
    </location>
</feature>
<evidence type="ECO:0000256" key="4">
    <source>
        <dbReference type="ARBA" id="ARBA00022833"/>
    </source>
</evidence>
<feature type="binding site" evidence="6">
    <location>
        <position position="226"/>
    </location>
    <ligand>
        <name>Zn(2+)</name>
        <dbReference type="ChEBI" id="CHEBI:29105"/>
    </ligand>
</feature>
<dbReference type="InterPro" id="IPR003000">
    <property type="entry name" value="Sirtuin"/>
</dbReference>
<feature type="domain" description="Deacetylase sirtuin-type" evidence="9">
    <location>
        <begin position="35"/>
        <end position="332"/>
    </location>
</feature>
<dbReference type="OrthoDB" id="420264at2759"/>